<feature type="binding site" evidence="8">
    <location>
        <position position="43"/>
    </location>
    <ligand>
        <name>[4Fe-4S] cluster</name>
        <dbReference type="ChEBI" id="CHEBI:49883"/>
        <note>4Fe-4S-S-AdoMet</note>
    </ligand>
</feature>
<comment type="caution">
    <text evidence="8">Lacks conserved residue(s) required for the propagation of feature annotation.</text>
</comment>
<keyword evidence="5 8" id="KW-0408">Iron</keyword>
<organism evidence="10 11">
    <name type="scientific">Lysobacter soyae</name>
    <dbReference type="NCBI Taxonomy" id="2764185"/>
    <lineage>
        <taxon>Bacteria</taxon>
        <taxon>Pseudomonadati</taxon>
        <taxon>Pseudomonadota</taxon>
        <taxon>Gammaproteobacteria</taxon>
        <taxon>Lysobacterales</taxon>
        <taxon>Lysobacteraceae</taxon>
        <taxon>Lysobacter</taxon>
    </lineage>
</organism>
<keyword evidence="8" id="KW-0671">Queuosine biosynthesis</keyword>
<keyword evidence="2 8" id="KW-0949">S-adenosyl-L-methionine</keyword>
<accession>A0ABX8WND7</accession>
<proteinExistence type="inferred from homology"/>
<dbReference type="InterPro" id="IPR027621">
    <property type="entry name" value="rSAM_QueE_gams"/>
</dbReference>
<feature type="domain" description="Radical SAM core" evidence="9">
    <location>
        <begin position="30"/>
        <end position="220"/>
    </location>
</feature>
<evidence type="ECO:0000313" key="11">
    <source>
        <dbReference type="Proteomes" id="UP000824755"/>
    </source>
</evidence>
<dbReference type="EMBL" id="CP080544">
    <property type="protein sequence ID" value="QYR52625.1"/>
    <property type="molecule type" value="Genomic_DNA"/>
</dbReference>
<name>A0ABX8WND7_9GAMM</name>
<keyword evidence="11" id="KW-1185">Reference proteome</keyword>
<evidence type="ECO:0000259" key="9">
    <source>
        <dbReference type="PROSITE" id="PS51918"/>
    </source>
</evidence>
<dbReference type="SUPFAM" id="SSF102114">
    <property type="entry name" value="Radical SAM enzymes"/>
    <property type="match status" value="1"/>
</dbReference>
<feature type="binding site" evidence="8">
    <location>
        <begin position="24"/>
        <end position="26"/>
    </location>
    <ligand>
        <name>substrate</name>
    </ligand>
</feature>
<evidence type="ECO:0000256" key="8">
    <source>
        <dbReference type="HAMAP-Rule" id="MF_00917"/>
    </source>
</evidence>
<gene>
    <name evidence="8 10" type="primary">queE</name>
    <name evidence="10" type="ORF">H8L67_08535</name>
</gene>
<feature type="binding site" evidence="8">
    <location>
        <position position="52"/>
    </location>
    <ligand>
        <name>Mg(2+)</name>
        <dbReference type="ChEBI" id="CHEBI:18420"/>
    </ligand>
</feature>
<dbReference type="Gene3D" id="3.20.20.70">
    <property type="entry name" value="Aldolase class I"/>
    <property type="match status" value="1"/>
</dbReference>
<dbReference type="GO" id="GO:0016829">
    <property type="term" value="F:lyase activity"/>
    <property type="evidence" value="ECO:0007669"/>
    <property type="project" value="UniProtKB-KW"/>
</dbReference>
<keyword evidence="7 8" id="KW-0456">Lyase</keyword>
<comment type="similarity">
    <text evidence="8">Belongs to the radical SAM superfamily. 7-carboxy-7-deazaguanine synthase family.</text>
</comment>
<dbReference type="Pfam" id="PF04055">
    <property type="entry name" value="Radical_SAM"/>
    <property type="match status" value="1"/>
</dbReference>
<dbReference type="PANTHER" id="PTHR42836">
    <property type="entry name" value="7-CARBOXY-7-DEAZAGUANINE SYNTHASE"/>
    <property type="match status" value="1"/>
</dbReference>
<dbReference type="Proteomes" id="UP000824755">
    <property type="component" value="Chromosome"/>
</dbReference>
<keyword evidence="4 8" id="KW-0460">Magnesium</keyword>
<evidence type="ECO:0000256" key="4">
    <source>
        <dbReference type="ARBA" id="ARBA00022842"/>
    </source>
</evidence>
<feature type="binding site" evidence="8">
    <location>
        <position position="82"/>
    </location>
    <ligand>
        <name>substrate</name>
    </ligand>
</feature>
<comment type="cofactor">
    <cofactor evidence="8">
        <name>Mg(2+)</name>
        <dbReference type="ChEBI" id="CHEBI:18420"/>
    </cofactor>
</comment>
<dbReference type="PROSITE" id="PS51918">
    <property type="entry name" value="RADICAL_SAM"/>
    <property type="match status" value="1"/>
</dbReference>
<comment type="cofactor">
    <cofactor evidence="8">
        <name>S-adenosyl-L-methionine</name>
        <dbReference type="ChEBI" id="CHEBI:59789"/>
    </cofactor>
    <text evidence="8">Binds 1 S-adenosyl-L-methionine per subunit.</text>
</comment>
<dbReference type="NCBIfam" id="TIGR04349">
    <property type="entry name" value="rSAM_QueE_gams"/>
    <property type="match status" value="1"/>
</dbReference>
<feature type="binding site" evidence="8">
    <location>
        <position position="50"/>
    </location>
    <ligand>
        <name>[4Fe-4S] cluster</name>
        <dbReference type="ChEBI" id="CHEBI:49883"/>
        <note>4Fe-4S-S-AdoMet</note>
    </ligand>
</feature>
<feature type="binding site" evidence="8">
    <location>
        <position position="39"/>
    </location>
    <ligand>
        <name>substrate</name>
    </ligand>
</feature>
<dbReference type="PANTHER" id="PTHR42836:SF1">
    <property type="entry name" value="7-CARBOXY-7-DEAZAGUANINE SYNTHASE"/>
    <property type="match status" value="1"/>
</dbReference>
<comment type="pathway">
    <text evidence="8">Purine metabolism; 7-cyano-7-deazaguanine biosynthesis.</text>
</comment>
<dbReference type="InterPro" id="IPR058240">
    <property type="entry name" value="rSAM_sf"/>
</dbReference>
<dbReference type="RefSeq" id="WP_220379410.1">
    <property type="nucleotide sequence ID" value="NZ_CP080544.1"/>
</dbReference>
<evidence type="ECO:0000256" key="3">
    <source>
        <dbReference type="ARBA" id="ARBA00022723"/>
    </source>
</evidence>
<dbReference type="HAMAP" id="MF_00917">
    <property type="entry name" value="QueE"/>
    <property type="match status" value="1"/>
</dbReference>
<dbReference type="SFLD" id="SFLDS00029">
    <property type="entry name" value="Radical_SAM"/>
    <property type="match status" value="1"/>
</dbReference>
<comment type="catalytic activity">
    <reaction evidence="8">
        <text>6-carboxy-5,6,7,8-tetrahydropterin + H(+) = 7-carboxy-7-carbaguanine + NH4(+)</text>
        <dbReference type="Rhea" id="RHEA:27974"/>
        <dbReference type="ChEBI" id="CHEBI:15378"/>
        <dbReference type="ChEBI" id="CHEBI:28938"/>
        <dbReference type="ChEBI" id="CHEBI:61032"/>
        <dbReference type="ChEBI" id="CHEBI:61036"/>
        <dbReference type="EC" id="4.3.99.3"/>
    </reaction>
</comment>
<keyword evidence="1 8" id="KW-0004">4Fe-4S</keyword>
<feature type="binding site" evidence="8">
    <location>
        <begin position="49"/>
        <end position="51"/>
    </location>
    <ligand>
        <name>S-adenosyl-L-methionine</name>
        <dbReference type="ChEBI" id="CHEBI:59789"/>
    </ligand>
</feature>
<comment type="function">
    <text evidence="8">Catalyzes the complex heterocyclic radical-mediated conversion of 6-carboxy-5,6,7,8-tetrahydropterin (CPH4) to 7-carboxy-7-deazaguanine (CDG), a step common to the biosynthetic pathways of all 7-deazapurine-containing compounds.</text>
</comment>
<evidence type="ECO:0000256" key="2">
    <source>
        <dbReference type="ARBA" id="ARBA00022691"/>
    </source>
</evidence>
<feature type="binding site" evidence="8">
    <location>
        <position position="47"/>
    </location>
    <ligand>
        <name>[4Fe-4S] cluster</name>
        <dbReference type="ChEBI" id="CHEBI:49883"/>
        <note>4Fe-4S-S-AdoMet</note>
    </ligand>
</feature>
<dbReference type="PIRSF" id="PIRSF000370">
    <property type="entry name" value="QueE"/>
    <property type="match status" value="1"/>
</dbReference>
<protein>
    <recommendedName>
        <fullName evidence="8">7-carboxy-7-deazaguanine synthase</fullName>
        <shortName evidence="8">CDG synthase</shortName>
        <ecNumber evidence="8">4.3.99.3</ecNumber>
    </recommendedName>
    <alternativeName>
        <fullName evidence="8">Queuosine biosynthesis protein QueE</fullName>
    </alternativeName>
</protein>
<feature type="binding site" evidence="8">
    <location>
        <position position="84"/>
    </location>
    <ligand>
        <name>S-adenosyl-L-methionine</name>
        <dbReference type="ChEBI" id="CHEBI:59789"/>
    </ligand>
</feature>
<evidence type="ECO:0000313" key="10">
    <source>
        <dbReference type="EMBL" id="QYR52625.1"/>
    </source>
</evidence>
<comment type="cofactor">
    <cofactor evidence="8">
        <name>[4Fe-4S] cluster</name>
        <dbReference type="ChEBI" id="CHEBI:49883"/>
    </cofactor>
    <text evidence="8">Binds 1 [4Fe-4S] cluster. The cluster is coordinated with 3 cysteines and an exchangeable S-adenosyl-L-methionine.</text>
</comment>
<comment type="subunit">
    <text evidence="8">Homodimer.</text>
</comment>
<evidence type="ECO:0000256" key="5">
    <source>
        <dbReference type="ARBA" id="ARBA00023004"/>
    </source>
</evidence>
<evidence type="ECO:0000256" key="1">
    <source>
        <dbReference type="ARBA" id="ARBA00022485"/>
    </source>
</evidence>
<dbReference type="EC" id="4.3.99.3" evidence="8"/>
<reference evidence="10 11" key="1">
    <citation type="submission" date="2021-08" db="EMBL/GenBank/DDBJ databases">
        <title>Lysobacter sp. strain CJ11 Genome sequencing and assembly.</title>
        <authorList>
            <person name="Kim I."/>
        </authorList>
    </citation>
    <scope>NUCLEOTIDE SEQUENCE [LARGE SCALE GENOMIC DNA]</scope>
    <source>
        <strain evidence="10 11">CJ11</strain>
    </source>
</reference>
<keyword evidence="6 8" id="KW-0411">Iron-sulfur</keyword>
<keyword evidence="3 8" id="KW-0479">Metal-binding</keyword>
<sequence>MNAVLEPVAVSPTRLRITEIFLSLQGEARDAGWPTVFVRLTGCPLRCTYCDTAYAFHGGEWQEIDDILATVRGHGVRHVCVTGGEPLAQKRCVQLLGKLCDAGYVVSLETSGAIDIADVDTRVSRIVDIKTPGSGEVERNLWSNMALLTPNDQVKFVICSREDFDWAADIVRTQNLAEKCDVLFSPSYAQIAPADLAQWIIDARLPVKFQMQLHKALWGEAQGR</sequence>
<dbReference type="InterPro" id="IPR007197">
    <property type="entry name" value="rSAM"/>
</dbReference>
<dbReference type="InterPro" id="IPR024924">
    <property type="entry name" value="7-CO-7-deazaguanine_synth-like"/>
</dbReference>
<evidence type="ECO:0000256" key="6">
    <source>
        <dbReference type="ARBA" id="ARBA00023014"/>
    </source>
</evidence>
<dbReference type="InterPro" id="IPR013785">
    <property type="entry name" value="Aldolase_TIM"/>
</dbReference>
<dbReference type="CDD" id="cd01335">
    <property type="entry name" value="Radical_SAM"/>
    <property type="match status" value="1"/>
</dbReference>
<evidence type="ECO:0000256" key="7">
    <source>
        <dbReference type="ARBA" id="ARBA00023239"/>
    </source>
</evidence>